<dbReference type="Gene3D" id="3.30.390.30">
    <property type="match status" value="1"/>
</dbReference>
<dbReference type="Proteomes" id="UP001596445">
    <property type="component" value="Unassembled WGS sequence"/>
</dbReference>
<reference evidence="3 4" key="1">
    <citation type="journal article" date="2019" name="Int. J. Syst. Evol. Microbiol.">
        <title>The Global Catalogue of Microorganisms (GCM) 10K type strain sequencing project: providing services to taxonomists for standard genome sequencing and annotation.</title>
        <authorList>
            <consortium name="The Broad Institute Genomics Platform"/>
            <consortium name="The Broad Institute Genome Sequencing Center for Infectious Disease"/>
            <person name="Wu L."/>
            <person name="Ma J."/>
        </authorList>
    </citation>
    <scope>NUCLEOTIDE SEQUENCE [LARGE SCALE GENOMIC DNA]</scope>
    <source>
        <strain evidence="3 4">JCM 30072</strain>
    </source>
</reference>
<dbReference type="AlphaFoldDB" id="A0ABD5W1S7"/>
<protein>
    <recommendedName>
        <fullName evidence="2">Pyridine nucleotide-disulphide oxidoreductase dimerisation domain-containing protein</fullName>
    </recommendedName>
</protein>
<evidence type="ECO:0000259" key="2">
    <source>
        <dbReference type="Pfam" id="PF02852"/>
    </source>
</evidence>
<organism evidence="3 4">
    <name type="scientific">Halovenus salina</name>
    <dbReference type="NCBI Taxonomy" id="1510225"/>
    <lineage>
        <taxon>Archaea</taxon>
        <taxon>Methanobacteriati</taxon>
        <taxon>Methanobacteriota</taxon>
        <taxon>Stenosarchaea group</taxon>
        <taxon>Halobacteria</taxon>
        <taxon>Halobacteriales</taxon>
        <taxon>Haloarculaceae</taxon>
        <taxon>Halovenus</taxon>
    </lineage>
</organism>
<name>A0ABD5W1S7_9EURY</name>
<dbReference type="SUPFAM" id="SSF55424">
    <property type="entry name" value="FAD/NAD-linked reductases, dimerisation (C-terminal) domain"/>
    <property type="match status" value="1"/>
</dbReference>
<dbReference type="RefSeq" id="WP_382186987.1">
    <property type="nucleotide sequence ID" value="NZ_JBHSZI010000001.1"/>
</dbReference>
<dbReference type="InterPro" id="IPR004099">
    <property type="entry name" value="Pyr_nucl-diS_OxRdtase_dimer"/>
</dbReference>
<keyword evidence="4" id="KW-1185">Reference proteome</keyword>
<proteinExistence type="predicted"/>
<feature type="region of interest" description="Disordered" evidence="1">
    <location>
        <begin position="18"/>
        <end position="39"/>
    </location>
</feature>
<sequence length="113" mass="12728">MEKRHRRVDRRRVRRCRSLNRGQAASTRRSTASSHYPRGDDSIKEVLINVLICLESEIRDCHIIGPDASALVQEIVAAMKAETETVQDIQEAVHSHPVLTEVVNCVFSALLPL</sequence>
<gene>
    <name evidence="3" type="ORF">ACFQQG_16550</name>
</gene>
<dbReference type="PRINTS" id="PR00411">
    <property type="entry name" value="PNDRDTASEI"/>
</dbReference>
<dbReference type="Pfam" id="PF02852">
    <property type="entry name" value="Pyr_redox_dim"/>
    <property type="match status" value="1"/>
</dbReference>
<dbReference type="InterPro" id="IPR016156">
    <property type="entry name" value="FAD/NAD-linked_Rdtase_dimer_sf"/>
</dbReference>
<feature type="domain" description="Pyridine nucleotide-disulphide oxidoreductase dimerisation" evidence="2">
    <location>
        <begin position="56"/>
        <end position="103"/>
    </location>
</feature>
<evidence type="ECO:0000313" key="4">
    <source>
        <dbReference type="Proteomes" id="UP001596445"/>
    </source>
</evidence>
<evidence type="ECO:0000256" key="1">
    <source>
        <dbReference type="SAM" id="MobiDB-lite"/>
    </source>
</evidence>
<feature type="compositionally biased region" description="Low complexity" evidence="1">
    <location>
        <begin position="24"/>
        <end position="34"/>
    </location>
</feature>
<accession>A0ABD5W1S7</accession>
<evidence type="ECO:0000313" key="3">
    <source>
        <dbReference type="EMBL" id="MFC7059491.1"/>
    </source>
</evidence>
<dbReference type="EMBL" id="JBHSZI010000001">
    <property type="protein sequence ID" value="MFC7059491.1"/>
    <property type="molecule type" value="Genomic_DNA"/>
</dbReference>
<comment type="caution">
    <text evidence="3">The sequence shown here is derived from an EMBL/GenBank/DDBJ whole genome shotgun (WGS) entry which is preliminary data.</text>
</comment>